<evidence type="ECO:0000256" key="3">
    <source>
        <dbReference type="ARBA" id="ARBA00022737"/>
    </source>
</evidence>
<evidence type="ECO:0000313" key="9">
    <source>
        <dbReference type="Proteomes" id="UP000030653"/>
    </source>
</evidence>
<dbReference type="InterPro" id="IPR001680">
    <property type="entry name" value="WD40_rpt"/>
</dbReference>
<proteinExistence type="inferred from homology"/>
<evidence type="ECO:0000313" key="8">
    <source>
        <dbReference type="EMBL" id="EJU03527.1"/>
    </source>
</evidence>
<keyword evidence="2 4" id="KW-0853">WD repeat</keyword>
<dbReference type="OMA" id="GVNARIY"/>
<reference evidence="8 9" key="1">
    <citation type="journal article" date="2012" name="Science">
        <title>The Paleozoic origin of enzymatic lignin decomposition reconstructed from 31 fungal genomes.</title>
        <authorList>
            <person name="Floudas D."/>
            <person name="Binder M."/>
            <person name="Riley R."/>
            <person name="Barry K."/>
            <person name="Blanchette R.A."/>
            <person name="Henrissat B."/>
            <person name="Martinez A.T."/>
            <person name="Otillar R."/>
            <person name="Spatafora J.W."/>
            <person name="Yadav J.S."/>
            <person name="Aerts A."/>
            <person name="Benoit I."/>
            <person name="Boyd A."/>
            <person name="Carlson A."/>
            <person name="Copeland A."/>
            <person name="Coutinho P.M."/>
            <person name="de Vries R.P."/>
            <person name="Ferreira P."/>
            <person name="Findley K."/>
            <person name="Foster B."/>
            <person name="Gaskell J."/>
            <person name="Glotzer D."/>
            <person name="Gorecki P."/>
            <person name="Heitman J."/>
            <person name="Hesse C."/>
            <person name="Hori C."/>
            <person name="Igarashi K."/>
            <person name="Jurgens J.A."/>
            <person name="Kallen N."/>
            <person name="Kersten P."/>
            <person name="Kohler A."/>
            <person name="Kuees U."/>
            <person name="Kumar T.K.A."/>
            <person name="Kuo A."/>
            <person name="LaButti K."/>
            <person name="Larrondo L.F."/>
            <person name="Lindquist E."/>
            <person name="Ling A."/>
            <person name="Lombard V."/>
            <person name="Lucas S."/>
            <person name="Lundell T."/>
            <person name="Martin R."/>
            <person name="McLaughlin D.J."/>
            <person name="Morgenstern I."/>
            <person name="Morin E."/>
            <person name="Murat C."/>
            <person name="Nagy L.G."/>
            <person name="Nolan M."/>
            <person name="Ohm R.A."/>
            <person name="Patyshakuliyeva A."/>
            <person name="Rokas A."/>
            <person name="Ruiz-Duenas F.J."/>
            <person name="Sabat G."/>
            <person name="Salamov A."/>
            <person name="Samejima M."/>
            <person name="Schmutz J."/>
            <person name="Slot J.C."/>
            <person name="St John F."/>
            <person name="Stenlid J."/>
            <person name="Sun H."/>
            <person name="Sun S."/>
            <person name="Syed K."/>
            <person name="Tsang A."/>
            <person name="Wiebenga A."/>
            <person name="Young D."/>
            <person name="Pisabarro A."/>
            <person name="Eastwood D.C."/>
            <person name="Martin F."/>
            <person name="Cullen D."/>
            <person name="Grigoriev I.V."/>
            <person name="Hibbett D.S."/>
        </authorList>
    </citation>
    <scope>NUCLEOTIDE SEQUENCE [LARGE SCALE GENOMIC DNA]</scope>
    <source>
        <strain evidence="8 9">DJM-731 SS1</strain>
    </source>
</reference>
<keyword evidence="9" id="KW-1185">Reference proteome</keyword>
<dbReference type="STRING" id="1858805.M5GBT3"/>
<dbReference type="GO" id="GO:0120330">
    <property type="term" value="C:rixosome complex"/>
    <property type="evidence" value="ECO:0007669"/>
    <property type="project" value="UniProtKB-UniRule"/>
</dbReference>
<name>M5GBT3_DACPD</name>
<sequence>MVQPQEVILCAVGPSSPASGAGGIYIHDLQTGTTLASFKQTSAPVHCTTFAPSTQGQGGVLLAAQSEKTLVHAYSFQKDQIMLRIAVPEKLSCLAIDRQGRFCAGGTSQGRLYLWEVSSGILFAAFDAHYRAVNVVRFSDDGTALATGSEDSGVSVWLISSLLDNELQTGLPMPYWMPTDHTLAVMDLQWGMGAFPGCRLFTVSLDSTCKIWDITTKTLMTTFVFPSPLSFIAVERTERTFFAASAEGEIFQMNLFRQRPGASGFRMEAVGGGGGAEAIRLGEGGDDIRKMKSEQPLRSLTISLTSAMLLAGTIDGSILIYDIPSHQLIRSLNVHKGYTIDMVATLLRPPDLLGHAPLGFGNKEEQIPILPIAAFQRVKDQRARERHDVPMMLLALDEVCILPSISDQVQQHHSYFLSDLPSSAPDGSVASLQTRVSDLENEVAKLRGQLGRAKGVNDTMWETVVRSVLKGEKDGINGDEHGPEEGRRKRQRVAAA</sequence>
<comment type="subunit">
    <text evidence="5">Component of the RIX1 complex, composed of IPI1, RIX1/IPI2 and IPI3 in a 1:2:2 stoichiometry. The complex interacts (via RIX1) with MDN1 (via its hexameric AAA ATPase ring) and the pre-60S ribosome particles.</text>
</comment>
<feature type="region of interest" description="Disordered" evidence="7">
    <location>
        <begin position="472"/>
        <end position="496"/>
    </location>
</feature>
<dbReference type="Pfam" id="PF00400">
    <property type="entry name" value="WD40"/>
    <property type="match status" value="2"/>
</dbReference>
<dbReference type="PANTHER" id="PTHR18763">
    <property type="entry name" value="WD-REPEAT PROTEIN 18"/>
    <property type="match status" value="1"/>
</dbReference>
<comment type="subcellular location">
    <subcellularLocation>
        <location evidence="5">Nucleus</location>
    </subcellularLocation>
</comment>
<feature type="compositionally biased region" description="Basic and acidic residues" evidence="7">
    <location>
        <begin position="472"/>
        <end position="487"/>
    </location>
</feature>
<dbReference type="GO" id="GO:0005656">
    <property type="term" value="C:nuclear pre-replicative complex"/>
    <property type="evidence" value="ECO:0007669"/>
    <property type="project" value="TreeGrafter"/>
</dbReference>
<organism evidence="8 9">
    <name type="scientific">Dacryopinax primogenitus (strain DJM 731)</name>
    <name type="common">Brown rot fungus</name>
    <dbReference type="NCBI Taxonomy" id="1858805"/>
    <lineage>
        <taxon>Eukaryota</taxon>
        <taxon>Fungi</taxon>
        <taxon>Dikarya</taxon>
        <taxon>Basidiomycota</taxon>
        <taxon>Agaricomycotina</taxon>
        <taxon>Dacrymycetes</taxon>
        <taxon>Dacrymycetales</taxon>
        <taxon>Dacrymycetaceae</taxon>
        <taxon>Dacryopinax</taxon>
    </lineage>
</organism>
<dbReference type="SUPFAM" id="SSF50978">
    <property type="entry name" value="WD40 repeat-like"/>
    <property type="match status" value="1"/>
</dbReference>
<feature type="coiled-coil region" evidence="6">
    <location>
        <begin position="429"/>
        <end position="456"/>
    </location>
</feature>
<dbReference type="HOGENOM" id="CLU_029749_4_0_1"/>
<keyword evidence="5" id="KW-0539">Nucleus</keyword>
<evidence type="ECO:0000256" key="1">
    <source>
        <dbReference type="ARBA" id="ARBA00010143"/>
    </source>
</evidence>
<gene>
    <name evidence="8" type="ORF">DACRYDRAFT_49444</name>
</gene>
<comment type="similarity">
    <text evidence="1 5">Belongs to the WD repeat IPI3/WDR18 family.</text>
</comment>
<evidence type="ECO:0000256" key="5">
    <source>
        <dbReference type="RuleBase" id="RU369067"/>
    </source>
</evidence>
<dbReference type="SMART" id="SM00320">
    <property type="entry name" value="WD40"/>
    <property type="match status" value="4"/>
</dbReference>
<dbReference type="GeneID" id="63689963"/>
<keyword evidence="3" id="KW-0677">Repeat</keyword>
<protein>
    <recommendedName>
        <fullName evidence="5">Pre-rRNA-processing protein IPI3</fullName>
    </recommendedName>
</protein>
<accession>M5GBT3</accession>
<evidence type="ECO:0000256" key="2">
    <source>
        <dbReference type="ARBA" id="ARBA00022574"/>
    </source>
</evidence>
<dbReference type="AlphaFoldDB" id="M5GBT3"/>
<evidence type="ECO:0000256" key="4">
    <source>
        <dbReference type="PROSITE-ProRule" id="PRU00221"/>
    </source>
</evidence>
<dbReference type="OrthoDB" id="756370at2759"/>
<dbReference type="EMBL" id="JH795859">
    <property type="protein sequence ID" value="EJU03527.1"/>
    <property type="molecule type" value="Genomic_DNA"/>
</dbReference>
<dbReference type="PANTHER" id="PTHR18763:SF0">
    <property type="entry name" value="WD REPEAT-CONTAINING PROTEIN 18"/>
    <property type="match status" value="1"/>
</dbReference>
<comment type="function">
    <text evidence="5">Component of the RIX1 complex required for processing of ITS2 sequences from 35S pre-rRNA.</text>
</comment>
<dbReference type="Gene3D" id="2.130.10.10">
    <property type="entry name" value="YVTN repeat-like/Quinoprotein amine dehydrogenase"/>
    <property type="match status" value="2"/>
</dbReference>
<dbReference type="InterPro" id="IPR015943">
    <property type="entry name" value="WD40/YVTN_repeat-like_dom_sf"/>
</dbReference>
<dbReference type="GO" id="GO:0006261">
    <property type="term" value="P:DNA-templated DNA replication"/>
    <property type="evidence" value="ECO:0007669"/>
    <property type="project" value="TreeGrafter"/>
</dbReference>
<evidence type="ECO:0000256" key="6">
    <source>
        <dbReference type="SAM" id="Coils"/>
    </source>
</evidence>
<dbReference type="RefSeq" id="XP_040630421.1">
    <property type="nucleotide sequence ID" value="XM_040774901.1"/>
</dbReference>
<dbReference type="InterPro" id="IPR045227">
    <property type="entry name" value="WDR18/Ipi3/RID3"/>
</dbReference>
<keyword evidence="5" id="KW-0698">rRNA processing</keyword>
<dbReference type="PROSITE" id="PS50294">
    <property type="entry name" value="WD_REPEATS_REGION"/>
    <property type="match status" value="1"/>
</dbReference>
<dbReference type="Proteomes" id="UP000030653">
    <property type="component" value="Unassembled WGS sequence"/>
</dbReference>
<keyword evidence="6" id="KW-0175">Coiled coil</keyword>
<feature type="repeat" description="WD" evidence="4">
    <location>
        <begin position="126"/>
        <end position="157"/>
    </location>
</feature>
<dbReference type="GO" id="GO:0006364">
    <property type="term" value="P:rRNA processing"/>
    <property type="evidence" value="ECO:0007669"/>
    <property type="project" value="UniProtKB-UniRule"/>
</dbReference>
<evidence type="ECO:0000256" key="7">
    <source>
        <dbReference type="SAM" id="MobiDB-lite"/>
    </source>
</evidence>
<dbReference type="PROSITE" id="PS50082">
    <property type="entry name" value="WD_REPEATS_2"/>
    <property type="match status" value="1"/>
</dbReference>
<dbReference type="InterPro" id="IPR036322">
    <property type="entry name" value="WD40_repeat_dom_sf"/>
</dbReference>